<dbReference type="OrthoDB" id="7375326at2"/>
<reference evidence="2 3" key="1">
    <citation type="submission" date="2019-05" db="EMBL/GenBank/DDBJ databases">
        <authorList>
            <person name="Zhou X."/>
        </authorList>
    </citation>
    <scope>NUCLEOTIDE SEQUENCE [LARGE SCALE GENOMIC DNA]</scope>
    <source>
        <strain evidence="2 3">DSM 432</strain>
    </source>
</reference>
<dbReference type="Gene3D" id="2.60.40.1880">
    <property type="entry name" value="Invasion associated locus B (IalB) protein"/>
    <property type="match status" value="1"/>
</dbReference>
<gene>
    <name evidence="2" type="ORF">FBQ73_18790</name>
</gene>
<dbReference type="InterPro" id="IPR010642">
    <property type="entry name" value="Invasion_prot_B"/>
</dbReference>
<keyword evidence="1" id="KW-1133">Transmembrane helix</keyword>
<dbReference type="InterPro" id="IPR038696">
    <property type="entry name" value="IalB_sf"/>
</dbReference>
<accession>A0A6C1KB17</accession>
<comment type="caution">
    <text evidence="2">The sequence shown here is derived from an EMBL/GenBank/DDBJ whole genome shotgun (WGS) entry which is preliminary data.</text>
</comment>
<evidence type="ECO:0000256" key="1">
    <source>
        <dbReference type="SAM" id="Phobius"/>
    </source>
</evidence>
<organism evidence="2 3">
    <name type="scientific">Xanthobacter autotrophicus</name>
    <dbReference type="NCBI Taxonomy" id="280"/>
    <lineage>
        <taxon>Bacteria</taxon>
        <taxon>Pseudomonadati</taxon>
        <taxon>Pseudomonadota</taxon>
        <taxon>Alphaproteobacteria</taxon>
        <taxon>Hyphomicrobiales</taxon>
        <taxon>Xanthobacteraceae</taxon>
        <taxon>Xanthobacter</taxon>
    </lineage>
</organism>
<dbReference type="Proteomes" id="UP000305131">
    <property type="component" value="Unassembled WGS sequence"/>
</dbReference>
<protein>
    <submittedName>
        <fullName evidence="2">Invasion associated locus B family protein</fullName>
    </submittedName>
</protein>
<evidence type="ECO:0000313" key="2">
    <source>
        <dbReference type="EMBL" id="TLX41505.1"/>
    </source>
</evidence>
<dbReference type="AlphaFoldDB" id="A0A6C1KB17"/>
<name>A0A6C1KB17_XANAU</name>
<dbReference type="Pfam" id="PF06776">
    <property type="entry name" value="IalB"/>
    <property type="match status" value="1"/>
</dbReference>
<sequence length="214" mass="22651">MLPRRKCEMSETSVTPSKSFSLRIGAVLGAGAAVILASTWLVAMSAAEAQQQQQRPAQPAAAAPTGPVKTETQRFDSWILTCQELPPAAGAKSSKKTCWATMRVTDAKSNRVVLVLKVGRDGKDVPTLAVTTPTGVIVREGVDFTLGQNVRRLAFQTCGQAECEASIAYDQAFANDLAAAKEATVGFYLADGRQVNVKVAISGIDKVLANLKKA</sequence>
<feature type="transmembrane region" description="Helical" evidence="1">
    <location>
        <begin position="20"/>
        <end position="43"/>
    </location>
</feature>
<dbReference type="EMBL" id="VAUP01000037">
    <property type="protein sequence ID" value="TLX41505.1"/>
    <property type="molecule type" value="Genomic_DNA"/>
</dbReference>
<proteinExistence type="predicted"/>
<keyword evidence="1" id="KW-0812">Transmembrane</keyword>
<evidence type="ECO:0000313" key="3">
    <source>
        <dbReference type="Proteomes" id="UP000305131"/>
    </source>
</evidence>
<keyword evidence="1" id="KW-0472">Membrane</keyword>